<sequence>MTSRRFIKSYQIDDSTIKHNPMGGIDYSLVINDAKNYTMDMGIVLSQGSIGHMIGSGSPSVELMVKLHDVYGDNATPQVREWVKSEIEDDGPKWREKFIIPGLMIFSTK</sequence>
<dbReference type="EMBL" id="AEON01000001">
    <property type="protein sequence ID" value="EFT83682.1"/>
    <property type="molecule type" value="Genomic_DNA"/>
</dbReference>
<keyword evidence="2" id="KW-1185">Reference proteome</keyword>
<reference evidence="1 2" key="1">
    <citation type="submission" date="2010-12" db="EMBL/GenBank/DDBJ databases">
        <authorList>
            <person name="Muzny D."/>
            <person name="Qin X."/>
            <person name="Buhay C."/>
            <person name="Dugan-Rocha S."/>
            <person name="Ding Y."/>
            <person name="Chen G."/>
            <person name="Hawes A."/>
            <person name="Holder M."/>
            <person name="Jhangiani S."/>
            <person name="Johnson A."/>
            <person name="Khan Z."/>
            <person name="Li Z."/>
            <person name="Liu W."/>
            <person name="Liu X."/>
            <person name="Perez L."/>
            <person name="Shen H."/>
            <person name="Wang Q."/>
            <person name="Watt J."/>
            <person name="Xi L."/>
            <person name="Xin Y."/>
            <person name="Zhou J."/>
            <person name="Deng J."/>
            <person name="Jiang H."/>
            <person name="Liu Y."/>
            <person name="Qu J."/>
            <person name="Song X.-Z."/>
            <person name="Zhang L."/>
            <person name="Villasana D."/>
            <person name="Johnson A."/>
            <person name="Liu J."/>
            <person name="Liyanage D."/>
            <person name="Lorensuhewa L."/>
            <person name="Robinson T."/>
            <person name="Song A."/>
            <person name="Song B.-B."/>
            <person name="Dinh H."/>
            <person name="Thornton R."/>
            <person name="Coyle M."/>
            <person name="Francisco L."/>
            <person name="Jackson L."/>
            <person name="Javaid M."/>
            <person name="Korchina V."/>
            <person name="Kovar C."/>
            <person name="Mata R."/>
            <person name="Mathew T."/>
            <person name="Ngo R."/>
            <person name="Nguyen L."/>
            <person name="Nguyen N."/>
            <person name="Okwuonu G."/>
            <person name="Ongeri F."/>
            <person name="Pham C."/>
            <person name="Simmons D."/>
            <person name="Wilczek-Boney K."/>
            <person name="Hale W."/>
            <person name="Jakkamsetti A."/>
            <person name="Pham P."/>
            <person name="Ruth R."/>
            <person name="San Lucas F."/>
            <person name="Warren J."/>
            <person name="Zhang J."/>
            <person name="Zhao Z."/>
            <person name="Zhou C."/>
            <person name="Zhu D."/>
            <person name="Lee S."/>
            <person name="Bess C."/>
            <person name="Blankenburg K."/>
            <person name="Forbes L."/>
            <person name="Fu Q."/>
            <person name="Gubbala S."/>
            <person name="Hirani K."/>
            <person name="Jayaseelan J.C."/>
            <person name="Lara F."/>
            <person name="Munidasa M."/>
            <person name="Palculict T."/>
            <person name="Patil S."/>
            <person name="Pu L.-L."/>
            <person name="Saada N."/>
            <person name="Tang L."/>
            <person name="Weissenberger G."/>
            <person name="Zhu Y."/>
            <person name="Hemphill L."/>
            <person name="Shang Y."/>
            <person name="Youmans B."/>
            <person name="Ayvaz T."/>
            <person name="Ross M."/>
            <person name="Santibanez J."/>
            <person name="Aqrawi P."/>
            <person name="Gross S."/>
            <person name="Joshi V."/>
            <person name="Fowler G."/>
            <person name="Nazareth L."/>
            <person name="Reid J."/>
            <person name="Worley K."/>
            <person name="Petrosino J."/>
            <person name="Highlander S."/>
            <person name="Gibbs R."/>
        </authorList>
    </citation>
    <scope>NUCLEOTIDE SEQUENCE [LARGE SCALE GENOMIC DNA]</scope>
    <source>
        <strain evidence="1 2">DSM 10105</strain>
    </source>
</reference>
<proteinExistence type="predicted"/>
<accession>E6K1K1</accession>
<evidence type="ECO:0000313" key="2">
    <source>
        <dbReference type="Proteomes" id="UP000004946"/>
    </source>
</evidence>
<dbReference type="AlphaFoldDB" id="E6K1K1"/>
<dbReference type="InterPro" id="IPR010738">
    <property type="entry name" value="DUF1310"/>
</dbReference>
<comment type="caution">
    <text evidence="1">The sequence shown here is derived from an EMBL/GenBank/DDBJ whole genome shotgun (WGS) entry which is preliminary data.</text>
</comment>
<dbReference type="Pfam" id="PF07006">
    <property type="entry name" value="DUF1310"/>
    <property type="match status" value="1"/>
</dbReference>
<dbReference type="Proteomes" id="UP000004946">
    <property type="component" value="Chromosome"/>
</dbReference>
<dbReference type="HOGENOM" id="CLU_2181343_0_0_11"/>
<protein>
    <submittedName>
        <fullName evidence="1">Uncharacterized protein</fullName>
    </submittedName>
</protein>
<gene>
    <name evidence="1" type="ORF">HMPREF0620_0687</name>
</gene>
<organism evidence="1 2">
    <name type="scientific">Parascardovia denticolens DSM 10105 = JCM 12538</name>
    <dbReference type="NCBI Taxonomy" id="864564"/>
    <lineage>
        <taxon>Bacteria</taxon>
        <taxon>Bacillati</taxon>
        <taxon>Actinomycetota</taxon>
        <taxon>Actinomycetes</taxon>
        <taxon>Bifidobacteriales</taxon>
        <taxon>Bifidobacteriaceae</taxon>
        <taxon>Parascardovia</taxon>
    </lineage>
</organism>
<evidence type="ECO:0000313" key="1">
    <source>
        <dbReference type="EMBL" id="EFT83682.1"/>
    </source>
</evidence>
<name>E6K1K1_PARDN</name>